<comment type="similarity">
    <text evidence="3">Belongs to the CoaE family.</text>
</comment>
<dbReference type="GO" id="GO:0005524">
    <property type="term" value="F:ATP binding"/>
    <property type="evidence" value="ECO:0007669"/>
    <property type="project" value="UniProtKB-UniRule"/>
</dbReference>
<dbReference type="GO" id="GO:0015937">
    <property type="term" value="P:coenzyme A biosynthetic process"/>
    <property type="evidence" value="ECO:0007669"/>
    <property type="project" value="UniProtKB-UniRule"/>
</dbReference>
<dbReference type="EMBL" id="JAJEQW010000015">
    <property type="protein sequence ID" value="MCC2243100.1"/>
    <property type="molecule type" value="Genomic_DNA"/>
</dbReference>
<protein>
    <recommendedName>
        <fullName evidence="3 4">Dephospho-CoA kinase</fullName>
        <ecNumber evidence="3 4">2.7.1.24</ecNumber>
    </recommendedName>
    <alternativeName>
        <fullName evidence="3">Dephosphocoenzyme A kinase</fullName>
    </alternativeName>
</protein>
<keyword evidence="3" id="KW-0963">Cytoplasm</keyword>
<dbReference type="InterPro" id="IPR027417">
    <property type="entry name" value="P-loop_NTPase"/>
</dbReference>
<dbReference type="Proteomes" id="UP001198893">
    <property type="component" value="Unassembled WGS sequence"/>
</dbReference>
<evidence type="ECO:0000313" key="6">
    <source>
        <dbReference type="Proteomes" id="UP001198893"/>
    </source>
</evidence>
<comment type="subcellular location">
    <subcellularLocation>
        <location evidence="3">Cytoplasm</location>
    </subcellularLocation>
</comment>
<dbReference type="HAMAP" id="MF_00376">
    <property type="entry name" value="Dephospho_CoA_kinase"/>
    <property type="match status" value="1"/>
</dbReference>
<sequence length="204" mass="23396">MKFIGITGGVGAGKTEILKYLAGREDTKVMLADDIARELSEPGQSCNEKLQELFAGTDVFDEKGKMNRPKAAAIIFKDEARRNGMNEILHPAVKEYVLHVLEQEKEEGRLRYLVLEAALLIEEHYDEICDELWYIYTSEENRRARLKQSRGYSDEKISEMFESQLCENEYRRHCKVVIDNNGTTEETIAQVRTIIENEGENTNG</sequence>
<comment type="catalytic activity">
    <reaction evidence="3">
        <text>3'-dephospho-CoA + ATP = ADP + CoA + H(+)</text>
        <dbReference type="Rhea" id="RHEA:18245"/>
        <dbReference type="ChEBI" id="CHEBI:15378"/>
        <dbReference type="ChEBI" id="CHEBI:30616"/>
        <dbReference type="ChEBI" id="CHEBI:57287"/>
        <dbReference type="ChEBI" id="CHEBI:57328"/>
        <dbReference type="ChEBI" id="CHEBI:456216"/>
        <dbReference type="EC" id="2.7.1.24"/>
    </reaction>
</comment>
<keyword evidence="2 3" id="KW-0067">ATP-binding</keyword>
<reference evidence="5" key="1">
    <citation type="submission" date="2021-10" db="EMBL/GenBank/DDBJ databases">
        <title>Anaerobic single-cell dispensing facilitates the cultivation of human gut bacteria.</title>
        <authorList>
            <person name="Afrizal A."/>
        </authorList>
    </citation>
    <scope>NUCLEOTIDE SEQUENCE</scope>
    <source>
        <strain evidence="5">CLA-AA-H204</strain>
    </source>
</reference>
<evidence type="ECO:0000256" key="4">
    <source>
        <dbReference type="NCBIfam" id="TIGR00152"/>
    </source>
</evidence>
<keyword evidence="1 3" id="KW-0547">Nucleotide-binding</keyword>
<evidence type="ECO:0000313" key="5">
    <source>
        <dbReference type="EMBL" id="MCC2243100.1"/>
    </source>
</evidence>
<comment type="function">
    <text evidence="3">Catalyzes the phosphorylation of the 3'-hydroxyl group of dephosphocoenzyme A to form coenzyme A.</text>
</comment>
<dbReference type="PANTHER" id="PTHR10695:SF46">
    <property type="entry name" value="BIFUNCTIONAL COENZYME A SYNTHASE-RELATED"/>
    <property type="match status" value="1"/>
</dbReference>
<keyword evidence="3 5" id="KW-0418">Kinase</keyword>
<evidence type="ECO:0000256" key="1">
    <source>
        <dbReference type="ARBA" id="ARBA00022741"/>
    </source>
</evidence>
<evidence type="ECO:0000256" key="3">
    <source>
        <dbReference type="HAMAP-Rule" id="MF_00376"/>
    </source>
</evidence>
<keyword evidence="3 5" id="KW-0808">Transferase</keyword>
<dbReference type="CDD" id="cd02022">
    <property type="entry name" value="DPCK"/>
    <property type="match status" value="1"/>
</dbReference>
<comment type="caution">
    <text evidence="5">The sequence shown here is derived from an EMBL/GenBank/DDBJ whole genome shotgun (WGS) entry which is preliminary data.</text>
</comment>
<dbReference type="GO" id="GO:0004140">
    <property type="term" value="F:dephospho-CoA kinase activity"/>
    <property type="evidence" value="ECO:0007669"/>
    <property type="project" value="UniProtKB-UniRule"/>
</dbReference>
<dbReference type="NCBIfam" id="TIGR00152">
    <property type="entry name" value="dephospho-CoA kinase"/>
    <property type="match status" value="1"/>
</dbReference>
<dbReference type="AlphaFoldDB" id="A0AAW4WK29"/>
<feature type="binding site" evidence="3">
    <location>
        <begin position="11"/>
        <end position="16"/>
    </location>
    <ligand>
        <name>ATP</name>
        <dbReference type="ChEBI" id="CHEBI:30616"/>
    </ligand>
</feature>
<keyword evidence="3" id="KW-0173">Coenzyme A biosynthesis</keyword>
<organism evidence="5 6">
    <name type="scientific">Roseburia amylophila</name>
    <dbReference type="NCBI Taxonomy" id="2981794"/>
    <lineage>
        <taxon>Bacteria</taxon>
        <taxon>Bacillati</taxon>
        <taxon>Bacillota</taxon>
        <taxon>Clostridia</taxon>
        <taxon>Lachnospirales</taxon>
        <taxon>Lachnospiraceae</taxon>
        <taxon>Roseburia</taxon>
    </lineage>
</organism>
<gene>
    <name evidence="3 5" type="primary">coaE</name>
    <name evidence="5" type="ORF">LKD47_12505</name>
</gene>
<dbReference type="Pfam" id="PF01121">
    <property type="entry name" value="CoaE"/>
    <property type="match status" value="1"/>
</dbReference>
<name>A0AAW4WK29_9FIRM</name>
<comment type="pathway">
    <text evidence="3">Cofactor biosynthesis; coenzyme A biosynthesis; CoA from (R)-pantothenate: step 5/5.</text>
</comment>
<dbReference type="Gene3D" id="3.40.50.300">
    <property type="entry name" value="P-loop containing nucleotide triphosphate hydrolases"/>
    <property type="match status" value="1"/>
</dbReference>
<accession>A0AAW4WK29</accession>
<proteinExistence type="inferred from homology"/>
<evidence type="ECO:0000256" key="2">
    <source>
        <dbReference type="ARBA" id="ARBA00022840"/>
    </source>
</evidence>
<dbReference type="InterPro" id="IPR001977">
    <property type="entry name" value="Depp_CoAkinase"/>
</dbReference>
<dbReference type="GO" id="GO:0005737">
    <property type="term" value="C:cytoplasm"/>
    <property type="evidence" value="ECO:0007669"/>
    <property type="project" value="UniProtKB-SubCell"/>
</dbReference>
<dbReference type="SUPFAM" id="SSF52540">
    <property type="entry name" value="P-loop containing nucleoside triphosphate hydrolases"/>
    <property type="match status" value="1"/>
</dbReference>
<dbReference type="PROSITE" id="PS51219">
    <property type="entry name" value="DPCK"/>
    <property type="match status" value="1"/>
</dbReference>
<dbReference type="PANTHER" id="PTHR10695">
    <property type="entry name" value="DEPHOSPHO-COA KINASE-RELATED"/>
    <property type="match status" value="1"/>
</dbReference>
<dbReference type="RefSeq" id="WP_022244071.1">
    <property type="nucleotide sequence ID" value="NZ_JAJEQW010000015.1"/>
</dbReference>
<dbReference type="EC" id="2.7.1.24" evidence="3 4"/>